<accession>A0AAW0D3A6</accession>
<sequence length="408" mass="46089">MSAILPRHSSSVRYLRISGFLSTRPPPKNELHRVLHQAIESFTQLQSVSFLPIVYHEDIFVQPLKILRQRPTIEELAVNASCYDAFEGFNSKPSSGLATLNEEEAEEEEPAITKIELLTSFRNLKKLALHDPSRAILQALVPGWLNALSGTLTHLHLIGNCGSITPGVLRSAIPHLERIRSLTIGLSYSLTDQDVFTALSQLPNLQALCINYYLQNTSPARFAPLRQLQSLTVCYGRPETRRERDSLCKWVRKAVYASPLERLYLEDDSDEGLEYGANLSFEPLIRHLIAVHASRLKVLDMRTSYVGVAGFRMLCLECRALEEMALAVDRNTLDLFMDCGSDLTTLHTATFIIYNSKRAKRDIDDELAYGIITSAPKLRRLTVNDRKWEGSWICNEDGVAEFRVTRTK</sequence>
<name>A0AAW0D3A6_9AGAR</name>
<evidence type="ECO:0000313" key="1">
    <source>
        <dbReference type="EMBL" id="KAK7045414.1"/>
    </source>
</evidence>
<comment type="caution">
    <text evidence="1">The sequence shown here is derived from an EMBL/GenBank/DDBJ whole genome shotgun (WGS) entry which is preliminary data.</text>
</comment>
<dbReference type="EMBL" id="JAYKXP010000025">
    <property type="protein sequence ID" value="KAK7045414.1"/>
    <property type="molecule type" value="Genomic_DNA"/>
</dbReference>
<proteinExistence type="predicted"/>
<protein>
    <submittedName>
        <fullName evidence="1">Uncharacterized protein</fullName>
    </submittedName>
</protein>
<reference evidence="1 2" key="1">
    <citation type="submission" date="2024-01" db="EMBL/GenBank/DDBJ databases">
        <title>A draft genome for a cacao thread blight-causing isolate of Paramarasmius palmivorus.</title>
        <authorList>
            <person name="Baruah I.K."/>
            <person name="Bukari Y."/>
            <person name="Amoako-Attah I."/>
            <person name="Meinhardt L.W."/>
            <person name="Bailey B.A."/>
            <person name="Cohen S.P."/>
        </authorList>
    </citation>
    <scope>NUCLEOTIDE SEQUENCE [LARGE SCALE GENOMIC DNA]</scope>
    <source>
        <strain evidence="1 2">GH-12</strain>
    </source>
</reference>
<dbReference type="AlphaFoldDB" id="A0AAW0D3A6"/>
<dbReference type="SUPFAM" id="SSF52047">
    <property type="entry name" value="RNI-like"/>
    <property type="match status" value="1"/>
</dbReference>
<keyword evidence="2" id="KW-1185">Reference proteome</keyword>
<dbReference type="Proteomes" id="UP001383192">
    <property type="component" value="Unassembled WGS sequence"/>
</dbReference>
<organism evidence="1 2">
    <name type="scientific">Paramarasmius palmivorus</name>
    <dbReference type="NCBI Taxonomy" id="297713"/>
    <lineage>
        <taxon>Eukaryota</taxon>
        <taxon>Fungi</taxon>
        <taxon>Dikarya</taxon>
        <taxon>Basidiomycota</taxon>
        <taxon>Agaricomycotina</taxon>
        <taxon>Agaricomycetes</taxon>
        <taxon>Agaricomycetidae</taxon>
        <taxon>Agaricales</taxon>
        <taxon>Marasmiineae</taxon>
        <taxon>Marasmiaceae</taxon>
        <taxon>Paramarasmius</taxon>
    </lineage>
</organism>
<dbReference type="InterPro" id="IPR032675">
    <property type="entry name" value="LRR_dom_sf"/>
</dbReference>
<gene>
    <name evidence="1" type="ORF">VNI00_007667</name>
</gene>
<dbReference type="Gene3D" id="3.80.10.10">
    <property type="entry name" value="Ribonuclease Inhibitor"/>
    <property type="match status" value="1"/>
</dbReference>
<evidence type="ECO:0000313" key="2">
    <source>
        <dbReference type="Proteomes" id="UP001383192"/>
    </source>
</evidence>